<organism evidence="1 2">
    <name type="scientific">Rufibacter hautae</name>
    <dbReference type="NCBI Taxonomy" id="2595005"/>
    <lineage>
        <taxon>Bacteria</taxon>
        <taxon>Pseudomonadati</taxon>
        <taxon>Bacteroidota</taxon>
        <taxon>Cytophagia</taxon>
        <taxon>Cytophagales</taxon>
        <taxon>Hymenobacteraceae</taxon>
        <taxon>Rufibacter</taxon>
    </lineage>
</organism>
<dbReference type="Pfam" id="PF03887">
    <property type="entry name" value="YfbU"/>
    <property type="match status" value="1"/>
</dbReference>
<evidence type="ECO:0000313" key="2">
    <source>
        <dbReference type="Proteomes" id="UP000324133"/>
    </source>
</evidence>
<dbReference type="OrthoDB" id="1492699at2"/>
<evidence type="ECO:0000313" key="1">
    <source>
        <dbReference type="EMBL" id="KAA3437921.1"/>
    </source>
</evidence>
<dbReference type="Proteomes" id="UP000324133">
    <property type="component" value="Unassembled WGS sequence"/>
</dbReference>
<protein>
    <submittedName>
        <fullName evidence="1">YfbU family protein</fullName>
    </submittedName>
</protein>
<dbReference type="Gene3D" id="1.10.3190.10">
    <property type="entry name" value="yfbu gene product, domain 2"/>
    <property type="match status" value="1"/>
</dbReference>
<dbReference type="AlphaFoldDB" id="A0A5B6TDE1"/>
<dbReference type="InterPro" id="IPR023146">
    <property type="entry name" value="YfbU_alpha-helical_sf"/>
</dbReference>
<gene>
    <name evidence="1" type="ORF">FOA19_11600</name>
</gene>
<dbReference type="EMBL" id="VKKY01000002">
    <property type="protein sequence ID" value="KAA3437921.1"/>
    <property type="molecule type" value="Genomic_DNA"/>
</dbReference>
<dbReference type="InterPro" id="IPR005587">
    <property type="entry name" value="UPF0304_YfbU"/>
</dbReference>
<dbReference type="Gene3D" id="1.10.287.680">
    <property type="entry name" value="Helix hairpin bin"/>
    <property type="match status" value="1"/>
</dbReference>
<comment type="caution">
    <text evidence="1">The sequence shown here is derived from an EMBL/GenBank/DDBJ whole genome shotgun (WGS) entry which is preliminary data.</text>
</comment>
<sequence>MRTTCKRQHRPTAFAAVYTSPLPAIYKIKKLIMQLDIKERLQLSYQLKILEKLYPEEKDYYANHRKAIEDGYELHYTWITEHLSDGLSSEECTFVLDVLDMYASFHYSFLQIEKPTKLTLSKVKFPGFDGNHETMYMAYTKYFIEDLDRFGEIKETTNGYYNSHSEMIPKYRKMLLKWKQFKIDYSYKLTEEQVSELIDIHVY</sequence>
<dbReference type="SUPFAM" id="SSF116960">
    <property type="entry name" value="YfbU-like"/>
    <property type="match status" value="1"/>
</dbReference>
<proteinExistence type="predicted"/>
<accession>A0A5B6TDE1</accession>
<reference evidence="1 2" key="1">
    <citation type="submission" date="2019-07" db="EMBL/GenBank/DDBJ databases">
        <title>Rufibacter sp. nov., isolated from lake sediment.</title>
        <authorList>
            <person name="Qu J.-H."/>
        </authorList>
    </citation>
    <scope>NUCLEOTIDE SEQUENCE [LARGE SCALE GENOMIC DNA]</scope>
    <source>
        <strain evidence="1 2">NBS58-1</strain>
    </source>
</reference>
<dbReference type="NCBIfam" id="NF003936">
    <property type="entry name" value="PRK05445.1"/>
    <property type="match status" value="1"/>
</dbReference>
<dbReference type="InterPro" id="IPR023145">
    <property type="entry name" value="YfbU_helix-hairpin_sf"/>
</dbReference>
<name>A0A5B6TDE1_9BACT</name>
<keyword evidence="2" id="KW-1185">Reference proteome</keyword>